<dbReference type="InterPro" id="IPR040442">
    <property type="entry name" value="Pyrv_kinase-like_dom_sf"/>
</dbReference>
<name>A0A2J7YNT8_STRMQ</name>
<dbReference type="EMBL" id="LJIW01000002">
    <property type="protein sequence ID" value="PNG89698.1"/>
    <property type="molecule type" value="Genomic_DNA"/>
</dbReference>
<organism evidence="1 2">
    <name type="scientific">Streptomyces malaysiensis</name>
    <dbReference type="NCBI Taxonomy" id="92644"/>
    <lineage>
        <taxon>Bacteria</taxon>
        <taxon>Bacillati</taxon>
        <taxon>Actinomycetota</taxon>
        <taxon>Actinomycetes</taxon>
        <taxon>Kitasatosporales</taxon>
        <taxon>Streptomycetaceae</taxon>
        <taxon>Streptomyces</taxon>
        <taxon>Streptomyces violaceusniger group</taxon>
    </lineage>
</organism>
<reference evidence="1 2" key="1">
    <citation type="submission" date="2015-09" db="EMBL/GenBank/DDBJ databases">
        <title>Genome sequence, genome mining and natural product profiling of a biocontrol bacterium Streptomyces malaysiensis F913.</title>
        <authorList>
            <person name="Xu Y."/>
            <person name="Wei J."/>
            <person name="Xie J."/>
            <person name="Li T."/>
            <person name="Zhou Z."/>
        </authorList>
    </citation>
    <scope>NUCLEOTIDE SEQUENCE [LARGE SCALE GENOMIC DNA]</scope>
    <source>
        <strain evidence="1 2">F913</strain>
    </source>
</reference>
<dbReference type="Gene3D" id="3.20.20.60">
    <property type="entry name" value="Phosphoenolpyruvate-binding domains"/>
    <property type="match status" value="1"/>
</dbReference>
<gene>
    <name evidence="1" type="ORF">SMF913_25163</name>
</gene>
<dbReference type="Proteomes" id="UP000236520">
    <property type="component" value="Unassembled WGS sequence"/>
</dbReference>
<comment type="caution">
    <text evidence="1">The sequence shown here is derived from an EMBL/GenBank/DDBJ whole genome shotgun (WGS) entry which is preliminary data.</text>
</comment>
<dbReference type="AlphaFoldDB" id="A0A2J7YNT8"/>
<evidence type="ECO:0008006" key="3">
    <source>
        <dbReference type="Google" id="ProtNLM"/>
    </source>
</evidence>
<keyword evidence="2" id="KW-1185">Reference proteome</keyword>
<dbReference type="RefSeq" id="WP_102935731.1">
    <property type="nucleotide sequence ID" value="NZ_LJIW01000002.1"/>
</dbReference>
<proteinExistence type="predicted"/>
<sequence length="61" mass="6473">MTNEEFRPADEEIAQARKLVAAFDAAQTRGLGAVAVDGAMVDIASVRLVRNTLDQAESLGL</sequence>
<accession>A0A2J7YNT8</accession>
<evidence type="ECO:0000313" key="2">
    <source>
        <dbReference type="Proteomes" id="UP000236520"/>
    </source>
</evidence>
<protein>
    <recommendedName>
        <fullName evidence="3">Citrate lyase subunit beta</fullName>
    </recommendedName>
</protein>
<evidence type="ECO:0000313" key="1">
    <source>
        <dbReference type="EMBL" id="PNG89698.1"/>
    </source>
</evidence>